<dbReference type="InterPro" id="IPR011990">
    <property type="entry name" value="TPR-like_helical_dom_sf"/>
</dbReference>
<dbReference type="Proteomes" id="UP001320876">
    <property type="component" value="Unassembled WGS sequence"/>
</dbReference>
<dbReference type="InterPro" id="IPR006597">
    <property type="entry name" value="Sel1-like"/>
</dbReference>
<organism evidence="1 2">
    <name type="scientific">Luteolibacter arcticus</name>
    <dbReference type="NCBI Taxonomy" id="1581411"/>
    <lineage>
        <taxon>Bacteria</taxon>
        <taxon>Pseudomonadati</taxon>
        <taxon>Verrucomicrobiota</taxon>
        <taxon>Verrucomicrobiia</taxon>
        <taxon>Verrucomicrobiales</taxon>
        <taxon>Verrucomicrobiaceae</taxon>
        <taxon>Luteolibacter</taxon>
    </lineage>
</organism>
<dbReference type="EMBL" id="JAPDDT010000023">
    <property type="protein sequence ID" value="MCW1926256.1"/>
    <property type="molecule type" value="Genomic_DNA"/>
</dbReference>
<gene>
    <name evidence="1" type="ORF">OKA05_27125</name>
</gene>
<dbReference type="PANTHER" id="PTHR45011">
    <property type="entry name" value="DAP3-BINDING CELL DEATH ENHANCER 1"/>
    <property type="match status" value="1"/>
</dbReference>
<proteinExistence type="predicted"/>
<evidence type="ECO:0000313" key="1">
    <source>
        <dbReference type="EMBL" id="MCW1926256.1"/>
    </source>
</evidence>
<comment type="caution">
    <text evidence="1">The sequence shown here is derived from an EMBL/GenBank/DDBJ whole genome shotgun (WGS) entry which is preliminary data.</text>
</comment>
<sequence length="241" mass="25715">MKHLLLPILAALTMNARAGLEEGISAYNKGDYDTARKEFTAAADAKDPMGMHLLASLYYQGHGVEKDLVRAVALFEAAAAKGYRASQANLGLMYQKGDGVKKDITKAISYYAAAGKQGDLQSAFNLGQIYRKGDGVEKDPAKAAAYYKFAAERGDLTAMNEYGLLFAQGEGVGVDYVEAYGWISLTAKAGNEQAAKNLAQLKQILGGKLGQADKRAAEIEAGIKRQLAKDAEKATSPPKAK</sequence>
<dbReference type="RefSeq" id="WP_264490364.1">
    <property type="nucleotide sequence ID" value="NZ_JAPDDT010000023.1"/>
</dbReference>
<dbReference type="SMART" id="SM00671">
    <property type="entry name" value="SEL1"/>
    <property type="match status" value="4"/>
</dbReference>
<name>A0ABT3GRU5_9BACT</name>
<evidence type="ECO:0000313" key="2">
    <source>
        <dbReference type="Proteomes" id="UP001320876"/>
    </source>
</evidence>
<accession>A0ABT3GRU5</accession>
<protein>
    <submittedName>
        <fullName evidence="1">Sel1 repeat family protein</fullName>
    </submittedName>
</protein>
<reference evidence="1 2" key="1">
    <citation type="submission" date="2022-10" db="EMBL/GenBank/DDBJ databases">
        <title>Luteolibacter arcticus strain CCTCC AB 2014275, whole genome shotgun sequencing project.</title>
        <authorList>
            <person name="Zhao G."/>
            <person name="Shen L."/>
        </authorList>
    </citation>
    <scope>NUCLEOTIDE SEQUENCE [LARGE SCALE GENOMIC DNA]</scope>
    <source>
        <strain evidence="1 2">CCTCC AB 2014275</strain>
    </source>
</reference>
<dbReference type="PANTHER" id="PTHR45011:SF1">
    <property type="entry name" value="DAP3-BINDING CELL DEATH ENHANCER 1"/>
    <property type="match status" value="1"/>
</dbReference>
<dbReference type="Gene3D" id="1.25.40.10">
    <property type="entry name" value="Tetratricopeptide repeat domain"/>
    <property type="match status" value="1"/>
</dbReference>
<keyword evidence="2" id="KW-1185">Reference proteome</keyword>
<dbReference type="SUPFAM" id="SSF81901">
    <property type="entry name" value="HCP-like"/>
    <property type="match status" value="1"/>
</dbReference>
<dbReference type="InterPro" id="IPR052748">
    <property type="entry name" value="ISR_Activator"/>
</dbReference>
<dbReference type="Pfam" id="PF08238">
    <property type="entry name" value="Sel1"/>
    <property type="match status" value="4"/>
</dbReference>